<dbReference type="EMBL" id="CP133762">
    <property type="protein sequence ID" value="WMX44495.1"/>
    <property type="molecule type" value="Genomic_DNA"/>
</dbReference>
<reference evidence="2 3" key="1">
    <citation type="submission" date="2023-09" db="EMBL/GenBank/DDBJ databases">
        <title>Complete genome of Streptomyces roseicoloratus T14.</title>
        <authorList>
            <person name="Bashizi T."/>
            <person name="Kim M.-J."/>
            <person name="Lee G."/>
            <person name="Tagele S.B."/>
            <person name="Shin J.-H."/>
        </authorList>
    </citation>
    <scope>NUCLEOTIDE SEQUENCE [LARGE SCALE GENOMIC DNA]</scope>
    <source>
        <strain evidence="2 3">T14</strain>
    </source>
</reference>
<dbReference type="Proteomes" id="UP001250858">
    <property type="component" value="Chromosome"/>
</dbReference>
<evidence type="ECO:0000313" key="2">
    <source>
        <dbReference type="EMBL" id="WMX44495.1"/>
    </source>
</evidence>
<keyword evidence="2" id="KW-0255">Endonuclease</keyword>
<dbReference type="PANTHER" id="PTHR38733:SF1">
    <property type="entry name" value="TYPE IV METHYL-DIRECTED RESTRICTION ENZYME ECOKMCRBC"/>
    <property type="match status" value="1"/>
</dbReference>
<dbReference type="InterPro" id="IPR019292">
    <property type="entry name" value="McrC"/>
</dbReference>
<feature type="region of interest" description="Disordered" evidence="1">
    <location>
        <begin position="464"/>
        <end position="483"/>
    </location>
</feature>
<feature type="compositionally biased region" description="Low complexity" evidence="1">
    <location>
        <begin position="464"/>
        <end position="476"/>
    </location>
</feature>
<organism evidence="2 3">
    <name type="scientific">Streptomyces roseicoloratus</name>
    <dbReference type="NCBI Taxonomy" id="2508722"/>
    <lineage>
        <taxon>Bacteria</taxon>
        <taxon>Bacillati</taxon>
        <taxon>Actinomycetota</taxon>
        <taxon>Actinomycetes</taxon>
        <taxon>Kitasatosporales</taxon>
        <taxon>Streptomycetaceae</taxon>
        <taxon>Streptomyces</taxon>
    </lineage>
</organism>
<keyword evidence="2" id="KW-0540">Nuclease</keyword>
<keyword evidence="2" id="KW-0378">Hydrolase</keyword>
<dbReference type="GO" id="GO:0004519">
    <property type="term" value="F:endonuclease activity"/>
    <property type="evidence" value="ECO:0007669"/>
    <property type="project" value="UniProtKB-KW"/>
</dbReference>
<keyword evidence="3" id="KW-1185">Reference proteome</keyword>
<dbReference type="RefSeq" id="WP_309548043.1">
    <property type="nucleotide sequence ID" value="NZ_CP133762.1"/>
</dbReference>
<sequence>MTPDIPLVEHGPARSVRLHDAVGRALAASRILEEAGPDPYEPGTWRLRAGSRVGAVTLTVPGGEGVTVRITPKVPIARLLFLLGYSSDPRGWRDGTVELAAHDDLLPAFAHAVERRIDRALRQGLLQGYRTAEESSPVVRGRLRESEQIRRRFGMPVPAEVTYDEFTTDTTENRILRTAVDRLLRLPAVPRTVRTRLTHQRSRLADVTPLPPGRTLPAWRPTRLNARYHPALHLAETVLRGSSSEHLPGGLRMDGFLFDMNGVYEDFVCTALREAMRAFGGRSVLQARNLHMDEGASIRLRPDFVWYGEAGAPEIVADAKYKARRKQGFPNADLYQLLAYCTALGLPEGHLVYAKGNAPHTSHHVRHAGTVLHQHAVDLNQQPTELLAEIAALARRMLPHHLGETPGGGGEPTTPAGFRVLRQKLSQLPETGLASVVPKTKERSATLSPWESFRWNIVAEGCRTPVVPSPSQSPTTGRSPTLP</sequence>
<name>A0ABY9RRD0_9ACTN</name>
<dbReference type="Pfam" id="PF10117">
    <property type="entry name" value="McrBC"/>
    <property type="match status" value="1"/>
</dbReference>
<evidence type="ECO:0000256" key="1">
    <source>
        <dbReference type="SAM" id="MobiDB-lite"/>
    </source>
</evidence>
<accession>A0ABY9RRD0</accession>
<gene>
    <name evidence="2" type="ORF">RGF97_05960</name>
</gene>
<proteinExistence type="predicted"/>
<evidence type="ECO:0000313" key="3">
    <source>
        <dbReference type="Proteomes" id="UP001250858"/>
    </source>
</evidence>
<dbReference type="PANTHER" id="PTHR38733">
    <property type="entry name" value="PROTEIN MCRC"/>
    <property type="match status" value="1"/>
</dbReference>
<protein>
    <submittedName>
        <fullName evidence="2">Restriction endonuclease</fullName>
    </submittedName>
</protein>